<proteinExistence type="predicted"/>
<name>A0ABX7S5F0_9BACT</name>
<dbReference type="SUPFAM" id="SSF54001">
    <property type="entry name" value="Cysteine proteinases"/>
    <property type="match status" value="1"/>
</dbReference>
<reference evidence="2 3" key="1">
    <citation type="submission" date="2021-03" db="EMBL/GenBank/DDBJ databases">
        <title>Thermosipho ferrireducens sp.nov., an anaerobic thermophilic iron-reducing bacterium isolated from a deep-sea hydrothermal sulfide deposits.</title>
        <authorList>
            <person name="Zeng X."/>
            <person name="Chen Y."/>
            <person name="Shao Z."/>
        </authorList>
    </citation>
    <scope>NUCLEOTIDE SEQUENCE [LARGE SCALE GENOMIC DNA]</scope>
    <source>
        <strain evidence="2 3">JL129W03</strain>
    </source>
</reference>
<dbReference type="Proteomes" id="UP000671862">
    <property type="component" value="Chromosome"/>
</dbReference>
<dbReference type="PANTHER" id="PTHR38339">
    <property type="entry name" value="TRANSGLUTAMINASE DOMAIN PROTEIN"/>
    <property type="match status" value="1"/>
</dbReference>
<dbReference type="Gene3D" id="3.10.620.30">
    <property type="match status" value="1"/>
</dbReference>
<dbReference type="PANTHER" id="PTHR38339:SF1">
    <property type="entry name" value="TRANSGLUTAMINASE-LIKE DOMAIN-CONTAINING PROTEIN"/>
    <property type="match status" value="1"/>
</dbReference>
<dbReference type="SMART" id="SM00460">
    <property type="entry name" value="TGc"/>
    <property type="match status" value="1"/>
</dbReference>
<accession>A0ABX7S5F0</accession>
<dbReference type="InterPro" id="IPR002931">
    <property type="entry name" value="Transglutaminase-like"/>
</dbReference>
<gene>
    <name evidence="2" type="ORF">JYK00_08530</name>
</gene>
<evidence type="ECO:0000259" key="1">
    <source>
        <dbReference type="SMART" id="SM00460"/>
    </source>
</evidence>
<feature type="domain" description="Transglutaminase-like" evidence="1">
    <location>
        <begin position="311"/>
        <end position="372"/>
    </location>
</feature>
<dbReference type="InterPro" id="IPR038765">
    <property type="entry name" value="Papain-like_cys_pep_sf"/>
</dbReference>
<evidence type="ECO:0000313" key="2">
    <source>
        <dbReference type="EMBL" id="QTA37759.1"/>
    </source>
</evidence>
<dbReference type="Pfam" id="PF01841">
    <property type="entry name" value="Transglut_core"/>
    <property type="match status" value="1"/>
</dbReference>
<dbReference type="EMBL" id="CP071446">
    <property type="protein sequence ID" value="QTA37759.1"/>
    <property type="molecule type" value="Genomic_DNA"/>
</dbReference>
<keyword evidence="3" id="KW-1185">Reference proteome</keyword>
<organism evidence="2 3">
    <name type="scientific">Thermosipho ferrireducens</name>
    <dbReference type="NCBI Taxonomy" id="2571116"/>
    <lineage>
        <taxon>Bacteria</taxon>
        <taxon>Thermotogati</taxon>
        <taxon>Thermotogota</taxon>
        <taxon>Thermotogae</taxon>
        <taxon>Thermotogales</taxon>
        <taxon>Fervidobacteriaceae</taxon>
        <taxon>Thermosipho</taxon>
    </lineage>
</organism>
<dbReference type="RefSeq" id="WP_207566483.1">
    <property type="nucleotide sequence ID" value="NZ_CP071446.1"/>
</dbReference>
<protein>
    <submittedName>
        <fullName evidence="2">Transglutaminase domain-containing protein</fullName>
    </submittedName>
</protein>
<sequence>MEFLTVNLPENILREESSGNFGKALRLIDKMLKKNLPELLKNRLLFEKERINRLLIDYPHTLEDAIKIARDKIRGFTEVDFERLLYEGELDYIYVDGQLRFEKRFAENIGFALENYRKQVVVKKEVEQSRRLLNNRLKALLKGGKPKQYKVRARINVFPDYNEISGKTIKVWLPIPKDGFQISNAKVISTSHKNYKISPETSPQKTIYFEDKLKSRKEFYVEFEYEIREWINKVESEKVKEDIPESVEKYLVEKPPHIVFTPYLKHLTGEIIKNEKNPYVKAKLIYDWITLNVSYSYVRPYATYETIPEFVATNLKGDCGFQALLFITMCRIAGIPARWQSGWFINKYLASPHDWALFYINPYGWLPADLSFGGARKQYAKMRNFYFGNLDGFRMVANVELMEPFYPEKKFWRSDPYDNQVGEIETEYENIYYDKFSYSIKIQNFSEVK</sequence>
<evidence type="ECO:0000313" key="3">
    <source>
        <dbReference type="Proteomes" id="UP000671862"/>
    </source>
</evidence>